<proteinExistence type="predicted"/>
<organism evidence="1 2">
    <name type="scientific">Carnegiea gigantea</name>
    <dbReference type="NCBI Taxonomy" id="171969"/>
    <lineage>
        <taxon>Eukaryota</taxon>
        <taxon>Viridiplantae</taxon>
        <taxon>Streptophyta</taxon>
        <taxon>Embryophyta</taxon>
        <taxon>Tracheophyta</taxon>
        <taxon>Spermatophyta</taxon>
        <taxon>Magnoliopsida</taxon>
        <taxon>eudicotyledons</taxon>
        <taxon>Gunneridae</taxon>
        <taxon>Pentapetalae</taxon>
        <taxon>Caryophyllales</taxon>
        <taxon>Cactineae</taxon>
        <taxon>Cactaceae</taxon>
        <taxon>Cactoideae</taxon>
        <taxon>Echinocereeae</taxon>
        <taxon>Carnegiea</taxon>
    </lineage>
</organism>
<reference evidence="1" key="1">
    <citation type="submission" date="2022-04" db="EMBL/GenBank/DDBJ databases">
        <title>Carnegiea gigantea Genome sequencing and assembly v2.</title>
        <authorList>
            <person name="Copetti D."/>
            <person name="Sanderson M.J."/>
            <person name="Burquez A."/>
            <person name="Wojciechowski M.F."/>
        </authorList>
    </citation>
    <scope>NUCLEOTIDE SEQUENCE</scope>
    <source>
        <strain evidence="1">SGP5-SGP5p</strain>
        <tissue evidence="1">Aerial part</tissue>
    </source>
</reference>
<dbReference type="Proteomes" id="UP001153076">
    <property type="component" value="Unassembled WGS sequence"/>
</dbReference>
<dbReference type="AlphaFoldDB" id="A0A9Q1Q8S3"/>
<accession>A0A9Q1Q8S3</accession>
<evidence type="ECO:0000313" key="1">
    <source>
        <dbReference type="EMBL" id="KAJ8432240.1"/>
    </source>
</evidence>
<keyword evidence="2" id="KW-1185">Reference proteome</keyword>
<name>A0A9Q1Q8S3_9CARY</name>
<evidence type="ECO:0000313" key="2">
    <source>
        <dbReference type="Proteomes" id="UP001153076"/>
    </source>
</evidence>
<comment type="caution">
    <text evidence="1">The sequence shown here is derived from an EMBL/GenBank/DDBJ whole genome shotgun (WGS) entry which is preliminary data.</text>
</comment>
<gene>
    <name evidence="1" type="ORF">Cgig2_007641</name>
</gene>
<protein>
    <submittedName>
        <fullName evidence="1">Uncharacterized protein</fullName>
    </submittedName>
</protein>
<dbReference type="EMBL" id="JAKOGI010000622">
    <property type="protein sequence ID" value="KAJ8432240.1"/>
    <property type="molecule type" value="Genomic_DNA"/>
</dbReference>
<sequence length="231" mass="26589">MEMNLFPSFGSTEQVAKYIRDDFRWVLRDPLAPGLRPLPSDYHSLYSHIDLEAVTWYARDSNIPEMVPIIFYAMVIDDAAELGLSHRLTMDCMMWSMQKLDWGPVEAWLRDNDQRLRGAQASRPVDPPANPVLVGSSSRERTIPFSSAAEYVRDNLRWSIRKTSSLCPNLLPLLFMAYCPEFDHIVRTEGGKRKMVNFPNFTSAEMAAKYVHGTLRWPQRETSAQRPRPLP</sequence>